<dbReference type="GO" id="GO:0071763">
    <property type="term" value="P:nuclear membrane organization"/>
    <property type="evidence" value="ECO:0007669"/>
    <property type="project" value="TreeGrafter"/>
</dbReference>
<name>A0A8D0DF21_SANLU</name>
<dbReference type="SUPFAM" id="SSF52540">
    <property type="entry name" value="P-loop containing nucleoside triphosphate hydrolases"/>
    <property type="match status" value="1"/>
</dbReference>
<protein>
    <submittedName>
        <fullName evidence="3">Torsin family 1</fullName>
    </submittedName>
</protein>
<dbReference type="GeneTree" id="ENSGT00950000182888"/>
<dbReference type="GO" id="GO:0005524">
    <property type="term" value="F:ATP binding"/>
    <property type="evidence" value="ECO:0007669"/>
    <property type="project" value="InterPro"/>
</dbReference>
<dbReference type="GO" id="GO:0034504">
    <property type="term" value="P:protein localization to nucleus"/>
    <property type="evidence" value="ECO:0007669"/>
    <property type="project" value="TreeGrafter"/>
</dbReference>
<dbReference type="Pfam" id="PF21376">
    <property type="entry name" value="TOR1A_C"/>
    <property type="match status" value="1"/>
</dbReference>
<dbReference type="PANTHER" id="PTHR10760">
    <property type="entry name" value="TORSIN"/>
    <property type="match status" value="1"/>
</dbReference>
<evidence type="ECO:0000313" key="3">
    <source>
        <dbReference type="Ensembl" id="ENSSLUP00000054537.1"/>
    </source>
</evidence>
<dbReference type="GO" id="GO:0005635">
    <property type="term" value="C:nuclear envelope"/>
    <property type="evidence" value="ECO:0007669"/>
    <property type="project" value="TreeGrafter"/>
</dbReference>
<reference evidence="3" key="2">
    <citation type="submission" date="2025-09" db="UniProtKB">
        <authorList>
            <consortium name="Ensembl"/>
        </authorList>
    </citation>
    <scope>IDENTIFICATION</scope>
</reference>
<evidence type="ECO:0000256" key="1">
    <source>
        <dbReference type="ARBA" id="ARBA00006235"/>
    </source>
</evidence>
<dbReference type="GO" id="GO:0019894">
    <property type="term" value="F:kinesin binding"/>
    <property type="evidence" value="ECO:0007669"/>
    <property type="project" value="TreeGrafter"/>
</dbReference>
<accession>A0A8D0DF21</accession>
<organism evidence="3 4">
    <name type="scientific">Sander lucioperca</name>
    <name type="common">Pike-perch</name>
    <name type="synonym">Perca lucioperca</name>
    <dbReference type="NCBI Taxonomy" id="283035"/>
    <lineage>
        <taxon>Eukaryota</taxon>
        <taxon>Metazoa</taxon>
        <taxon>Chordata</taxon>
        <taxon>Craniata</taxon>
        <taxon>Vertebrata</taxon>
        <taxon>Euteleostomi</taxon>
        <taxon>Actinopterygii</taxon>
        <taxon>Neopterygii</taxon>
        <taxon>Teleostei</taxon>
        <taxon>Neoteleostei</taxon>
        <taxon>Acanthomorphata</taxon>
        <taxon>Eupercaria</taxon>
        <taxon>Perciformes</taxon>
        <taxon>Percoidei</taxon>
        <taxon>Percidae</taxon>
        <taxon>Luciopercinae</taxon>
        <taxon>Sander</taxon>
    </lineage>
</organism>
<comment type="similarity">
    <text evidence="1">Belongs to the ClpA/ClpB family. Torsin subfamily.</text>
</comment>
<feature type="domain" description="Torsin-1A C-terminal" evidence="2">
    <location>
        <begin position="259"/>
        <end position="314"/>
    </location>
</feature>
<evidence type="ECO:0000313" key="4">
    <source>
        <dbReference type="Proteomes" id="UP000694568"/>
    </source>
</evidence>
<reference evidence="3" key="1">
    <citation type="submission" date="2025-08" db="UniProtKB">
        <authorList>
            <consortium name="Ensembl"/>
        </authorList>
    </citation>
    <scope>IDENTIFICATION</scope>
</reference>
<dbReference type="GO" id="GO:0016887">
    <property type="term" value="F:ATP hydrolysis activity"/>
    <property type="evidence" value="ECO:0007669"/>
    <property type="project" value="InterPro"/>
</dbReference>
<dbReference type="InterPro" id="IPR010448">
    <property type="entry name" value="Torsin"/>
</dbReference>
<proteinExistence type="inferred from homology"/>
<dbReference type="Gene3D" id="3.40.50.300">
    <property type="entry name" value="P-loop containing nucleotide triphosphate hydrolases"/>
    <property type="match status" value="1"/>
</dbReference>
<dbReference type="GO" id="GO:0005788">
    <property type="term" value="C:endoplasmic reticulum lumen"/>
    <property type="evidence" value="ECO:0007669"/>
    <property type="project" value="TreeGrafter"/>
</dbReference>
<dbReference type="Ensembl" id="ENSSLUT00000056139.1">
    <property type="protein sequence ID" value="ENSSLUP00000054537.1"/>
    <property type="gene ID" value="ENSSLUG00000023572.1"/>
</dbReference>
<keyword evidence="4" id="KW-1185">Reference proteome</keyword>
<dbReference type="InterPro" id="IPR027417">
    <property type="entry name" value="P-loop_NTPase"/>
</dbReference>
<dbReference type="Pfam" id="PF06309">
    <property type="entry name" value="Torsin"/>
    <property type="match status" value="1"/>
</dbReference>
<dbReference type="PANTHER" id="PTHR10760:SF14">
    <property type="entry name" value="TORSIN-1B"/>
    <property type="match status" value="1"/>
</dbReference>
<evidence type="ECO:0000259" key="2">
    <source>
        <dbReference type="Pfam" id="PF21376"/>
    </source>
</evidence>
<sequence length="317" mass="35763">MRERHHGLQTSEAWQLVKATLQLALSSLIAFKATDTEMAHPNELLGYVITYSIKLELSYSLSAVHSLGFKVDLESKLFGQHIASRVILKAVNGFMRDDNPKKPLVLSLHGRSGIGKNVVSRLIAAHIYKKGMDSSFVHTQLKHSNVSNCERSMFIFDAIDQMHPGLIDSIKPYLDYYDKTDGASYRKAIFIFLSNVGGESITQIALDFWKAGRDREEIELNDLEKVLSLSAFNSNNNGLWHSGLIDKNLVDFFVPFLPLEYRHVVQCVMAEMKAKGLRPDQNVANKVAKDLLYFPKSDKVFSVSGCKLICTRHHIYT</sequence>
<dbReference type="Proteomes" id="UP000694568">
    <property type="component" value="Unplaced"/>
</dbReference>
<dbReference type="AlphaFoldDB" id="A0A8D0DF21"/>
<dbReference type="InterPro" id="IPR049337">
    <property type="entry name" value="TOR1A_C"/>
</dbReference>